<evidence type="ECO:0000256" key="2">
    <source>
        <dbReference type="SAM" id="Phobius"/>
    </source>
</evidence>
<evidence type="ECO:0000313" key="4">
    <source>
        <dbReference type="Proteomes" id="UP000625316"/>
    </source>
</evidence>
<gene>
    <name evidence="3" type="ORF">IQ266_05745</name>
</gene>
<proteinExistence type="predicted"/>
<protein>
    <recommendedName>
        <fullName evidence="5">Heterocyst differentiation related protein</fullName>
    </recommendedName>
</protein>
<feature type="transmembrane region" description="Helical" evidence="2">
    <location>
        <begin position="150"/>
        <end position="172"/>
    </location>
</feature>
<keyword evidence="1" id="KW-0175">Coiled coil</keyword>
<keyword evidence="2" id="KW-0812">Transmembrane</keyword>
<evidence type="ECO:0000313" key="3">
    <source>
        <dbReference type="EMBL" id="MBE9029263.1"/>
    </source>
</evidence>
<sequence>MSDTTSFLGGAALAGLAAMIVLRGGINFGTPTISNPNGSLLPMPPSLPPTNGVQNFSPPNTLPVPSQLPTAMSPADRTYQDAKMRLEFDQLKAKIDQQQTQIRSQQSLIDNLTLQAKANNLVPPSPVPQMAPQAMAQRGNDQSIVSGLPWALGGVLLTFGGGIALVGMMSMFSKQGRPTRTVEYVHDDYPAYLSSRRRAQALPPRRTIRRVDLEDVE</sequence>
<name>A0A928VIJ7_9CYAN</name>
<keyword evidence="2" id="KW-0472">Membrane</keyword>
<dbReference type="Proteomes" id="UP000625316">
    <property type="component" value="Unassembled WGS sequence"/>
</dbReference>
<dbReference type="RefSeq" id="WP_264324083.1">
    <property type="nucleotide sequence ID" value="NZ_JADEXQ010000013.1"/>
</dbReference>
<accession>A0A928VIJ7</accession>
<organism evidence="3 4">
    <name type="scientific">Romeriopsis navalis LEGE 11480</name>
    <dbReference type="NCBI Taxonomy" id="2777977"/>
    <lineage>
        <taxon>Bacteria</taxon>
        <taxon>Bacillati</taxon>
        <taxon>Cyanobacteriota</taxon>
        <taxon>Cyanophyceae</taxon>
        <taxon>Leptolyngbyales</taxon>
        <taxon>Leptolyngbyaceae</taxon>
        <taxon>Romeriopsis</taxon>
        <taxon>Romeriopsis navalis</taxon>
    </lineage>
</organism>
<feature type="coiled-coil region" evidence="1">
    <location>
        <begin position="88"/>
        <end position="115"/>
    </location>
</feature>
<dbReference type="AlphaFoldDB" id="A0A928VIJ7"/>
<comment type="caution">
    <text evidence="3">The sequence shown here is derived from an EMBL/GenBank/DDBJ whole genome shotgun (WGS) entry which is preliminary data.</text>
</comment>
<evidence type="ECO:0000256" key="1">
    <source>
        <dbReference type="SAM" id="Coils"/>
    </source>
</evidence>
<reference evidence="3" key="1">
    <citation type="submission" date="2020-10" db="EMBL/GenBank/DDBJ databases">
        <authorList>
            <person name="Castelo-Branco R."/>
            <person name="Eusebio N."/>
            <person name="Adriana R."/>
            <person name="Vieira A."/>
            <person name="Brugerolle De Fraissinette N."/>
            <person name="Rezende De Castro R."/>
            <person name="Schneider M.P."/>
            <person name="Vasconcelos V."/>
            <person name="Leao P.N."/>
        </authorList>
    </citation>
    <scope>NUCLEOTIDE SEQUENCE</scope>
    <source>
        <strain evidence="3">LEGE 11480</strain>
    </source>
</reference>
<dbReference type="EMBL" id="JADEXQ010000013">
    <property type="protein sequence ID" value="MBE9029263.1"/>
    <property type="molecule type" value="Genomic_DNA"/>
</dbReference>
<evidence type="ECO:0008006" key="5">
    <source>
        <dbReference type="Google" id="ProtNLM"/>
    </source>
</evidence>
<keyword evidence="4" id="KW-1185">Reference proteome</keyword>
<keyword evidence="2" id="KW-1133">Transmembrane helix</keyword>